<evidence type="ECO:0000256" key="1">
    <source>
        <dbReference type="PIRSR" id="PIRSR005962-1"/>
    </source>
</evidence>
<dbReference type="SUPFAM" id="SSF55031">
    <property type="entry name" value="Bacterial exopeptidase dimerisation domain"/>
    <property type="match status" value="1"/>
</dbReference>
<keyword evidence="1" id="KW-0479">Metal-binding</keyword>
<dbReference type="RefSeq" id="WP_058963383.1">
    <property type="nucleotide sequence ID" value="NZ_CABKVM010000014.1"/>
</dbReference>
<dbReference type="Gene3D" id="3.30.70.360">
    <property type="match status" value="1"/>
</dbReference>
<dbReference type="GO" id="GO:0046872">
    <property type="term" value="F:metal ion binding"/>
    <property type="evidence" value="ECO:0007669"/>
    <property type="project" value="UniProtKB-KW"/>
</dbReference>
<dbReference type="PANTHER" id="PTHR11014:SF63">
    <property type="entry name" value="METALLOPEPTIDASE, PUTATIVE (AFU_ORTHOLOGUE AFUA_6G09600)-RELATED"/>
    <property type="match status" value="1"/>
</dbReference>
<keyword evidence="1" id="KW-0464">Manganese</keyword>
<dbReference type="PANTHER" id="PTHR11014">
    <property type="entry name" value="PEPTIDASE M20 FAMILY MEMBER"/>
    <property type="match status" value="1"/>
</dbReference>
<dbReference type="EMBL" id="SLUM01000011">
    <property type="protein sequence ID" value="TCL57032.1"/>
    <property type="molecule type" value="Genomic_DNA"/>
</dbReference>
<feature type="binding site" evidence="1">
    <location>
        <position position="91"/>
    </location>
    <ligand>
        <name>Mn(2+)</name>
        <dbReference type="ChEBI" id="CHEBI:29035"/>
        <label>2</label>
    </ligand>
</feature>
<dbReference type="STRING" id="1650663.GCA_001486665_00887"/>
<accession>A0A4V2QBN3</accession>
<dbReference type="InterPro" id="IPR017439">
    <property type="entry name" value="Amidohydrolase"/>
</dbReference>
<dbReference type="InterPro" id="IPR002933">
    <property type="entry name" value="Peptidase_M20"/>
</dbReference>
<dbReference type="NCBIfam" id="TIGR01891">
    <property type="entry name" value="amidohydrolases"/>
    <property type="match status" value="1"/>
</dbReference>
<feature type="binding site" evidence="1">
    <location>
        <position position="342"/>
    </location>
    <ligand>
        <name>Mn(2+)</name>
        <dbReference type="ChEBI" id="CHEBI:29035"/>
        <label>2</label>
    </ligand>
</feature>
<keyword evidence="2" id="KW-0378">Hydrolase</keyword>
<gene>
    <name evidence="2" type="ORF">EDD77_11126</name>
</gene>
<comment type="caution">
    <text evidence="2">The sequence shown here is derived from an EMBL/GenBank/DDBJ whole genome shotgun (WGS) entry which is preliminary data.</text>
</comment>
<dbReference type="InterPro" id="IPR036264">
    <property type="entry name" value="Bact_exopeptidase_dim_dom"/>
</dbReference>
<feature type="binding site" evidence="1">
    <location>
        <position position="153"/>
    </location>
    <ligand>
        <name>Mn(2+)</name>
        <dbReference type="ChEBI" id="CHEBI:29035"/>
        <label>2</label>
    </ligand>
</feature>
<dbReference type="Pfam" id="PF01546">
    <property type="entry name" value="Peptidase_M20"/>
    <property type="match status" value="1"/>
</dbReference>
<dbReference type="AlphaFoldDB" id="A0A4V2QBN3"/>
<dbReference type="SUPFAM" id="SSF53187">
    <property type="entry name" value="Zn-dependent exopeptidases"/>
    <property type="match status" value="1"/>
</dbReference>
<protein>
    <submittedName>
        <fullName evidence="2">Hippurate hydrolase</fullName>
    </submittedName>
</protein>
<sequence length="367" mass="40653">MTQQLLTQYRRDLHRIPETDFDLPETLAYVRRVLEQYPCTLFSPCKSTLCAYFDAGKPHTAAFRADMDALPIAERSSCDYVSRHEGKMHACGHDGHMAMVLALAGRVSQMLDKLPRNVLLVFQPAEETTGGAKLVCESGVFEKYRCDRIFGWHLWPDLPAGTIASRPGPLLARSSEVTVTVTGKSSHVAKPHEGRDALFAASAFLYESYRLIELLGRPEEPRLLKFGKLTSGQARNAISDSSLLLGTLRVYSDEMFTATEAMLRDLAGAIERKTGCRFEIAFSAGYPPVRNDPTLFETARAALPQLQVLENPLMISEDFSFYQQRLPGLFLLLGTGTGIPLHADTFDFDESVLAAGLAADELLLFLN</sequence>
<evidence type="ECO:0000313" key="2">
    <source>
        <dbReference type="EMBL" id="TCL57032.1"/>
    </source>
</evidence>
<dbReference type="OrthoDB" id="9776731at2"/>
<reference evidence="2 3" key="1">
    <citation type="submission" date="2019-03" db="EMBL/GenBank/DDBJ databases">
        <title>Genomic Encyclopedia of Type Strains, Phase IV (KMG-IV): sequencing the most valuable type-strain genomes for metagenomic binning, comparative biology and taxonomic classification.</title>
        <authorList>
            <person name="Goeker M."/>
        </authorList>
    </citation>
    <scope>NUCLEOTIDE SEQUENCE [LARGE SCALE GENOMIC DNA]</scope>
    <source>
        <strain evidence="2 3">DSM 100451</strain>
    </source>
</reference>
<dbReference type="GeneID" id="97380087"/>
<dbReference type="PIRSF" id="PIRSF005962">
    <property type="entry name" value="Pept_M20D_amidohydro"/>
    <property type="match status" value="1"/>
</dbReference>
<dbReference type="Proteomes" id="UP000295184">
    <property type="component" value="Unassembled WGS sequence"/>
</dbReference>
<organism evidence="2 3">
    <name type="scientific">Allofournierella massiliensis</name>
    <dbReference type="NCBI Taxonomy" id="1650663"/>
    <lineage>
        <taxon>Bacteria</taxon>
        <taxon>Bacillati</taxon>
        <taxon>Bacillota</taxon>
        <taxon>Clostridia</taxon>
        <taxon>Eubacteriales</taxon>
        <taxon>Oscillospiraceae</taxon>
        <taxon>Allofournierella</taxon>
    </lineage>
</organism>
<comment type="cofactor">
    <cofactor evidence="1">
        <name>Mn(2+)</name>
        <dbReference type="ChEBI" id="CHEBI:29035"/>
    </cofactor>
    <text evidence="1">The Mn(2+) ion enhances activity.</text>
</comment>
<evidence type="ECO:0000313" key="3">
    <source>
        <dbReference type="Proteomes" id="UP000295184"/>
    </source>
</evidence>
<proteinExistence type="predicted"/>
<name>A0A4V2QBN3_9FIRM</name>
<feature type="binding site" evidence="1">
    <location>
        <position position="93"/>
    </location>
    <ligand>
        <name>Mn(2+)</name>
        <dbReference type="ChEBI" id="CHEBI:29035"/>
        <label>2</label>
    </ligand>
</feature>
<dbReference type="Gene3D" id="3.40.630.10">
    <property type="entry name" value="Zn peptidases"/>
    <property type="match status" value="1"/>
</dbReference>
<feature type="binding site" evidence="1">
    <location>
        <position position="127"/>
    </location>
    <ligand>
        <name>Mn(2+)</name>
        <dbReference type="ChEBI" id="CHEBI:29035"/>
        <label>2</label>
    </ligand>
</feature>
<dbReference type="GO" id="GO:0016787">
    <property type="term" value="F:hydrolase activity"/>
    <property type="evidence" value="ECO:0007669"/>
    <property type="project" value="UniProtKB-KW"/>
</dbReference>